<name>A0A8H3IYB0_9LECA</name>
<organism evidence="1 2">
    <name type="scientific">Heterodermia speciosa</name>
    <dbReference type="NCBI Taxonomy" id="116794"/>
    <lineage>
        <taxon>Eukaryota</taxon>
        <taxon>Fungi</taxon>
        <taxon>Dikarya</taxon>
        <taxon>Ascomycota</taxon>
        <taxon>Pezizomycotina</taxon>
        <taxon>Lecanoromycetes</taxon>
        <taxon>OSLEUM clade</taxon>
        <taxon>Lecanoromycetidae</taxon>
        <taxon>Caliciales</taxon>
        <taxon>Physciaceae</taxon>
        <taxon>Heterodermia</taxon>
    </lineage>
</organism>
<dbReference type="EMBL" id="CAJPDS010000062">
    <property type="protein sequence ID" value="CAF9932244.1"/>
    <property type="molecule type" value="Genomic_DNA"/>
</dbReference>
<gene>
    <name evidence="1" type="ORF">HETSPECPRED_008311</name>
</gene>
<protein>
    <recommendedName>
        <fullName evidence="3">Protein kinase domain-containing protein</fullName>
    </recommendedName>
</protein>
<evidence type="ECO:0000313" key="1">
    <source>
        <dbReference type="EMBL" id="CAF9932244.1"/>
    </source>
</evidence>
<reference evidence="1" key="1">
    <citation type="submission" date="2021-03" db="EMBL/GenBank/DDBJ databases">
        <authorList>
            <person name="Tagirdzhanova G."/>
        </authorList>
    </citation>
    <scope>NUCLEOTIDE SEQUENCE</scope>
</reference>
<dbReference type="InterPro" id="IPR051678">
    <property type="entry name" value="AGP_Transferase"/>
</dbReference>
<dbReference type="OrthoDB" id="3645574at2759"/>
<evidence type="ECO:0000313" key="2">
    <source>
        <dbReference type="Proteomes" id="UP000664521"/>
    </source>
</evidence>
<dbReference type="PANTHER" id="PTHR21310:SF37">
    <property type="entry name" value="AMINOGLYCOSIDE PHOSPHOTRANSFERASE DOMAIN-CONTAINING PROTEIN"/>
    <property type="match status" value="1"/>
</dbReference>
<keyword evidence="2" id="KW-1185">Reference proteome</keyword>
<dbReference type="Proteomes" id="UP000664521">
    <property type="component" value="Unassembled WGS sequence"/>
</dbReference>
<dbReference type="PANTHER" id="PTHR21310">
    <property type="entry name" value="AMINOGLYCOSIDE PHOSPHOTRANSFERASE-RELATED-RELATED"/>
    <property type="match status" value="1"/>
</dbReference>
<sequence>MPNCLPLLLGRKVTLDAALASEDDMLLELSYPSKQAALYSHLCEQRSDIEALVSFHLGLSITERCRMSETDEWMCGYYNVCVPVYVDGWVKCPGKRVIIRIPVPYKLGETENPGNVEEKLRCEAATFIWIQEQCPEVPIPHLWGFGFPSGQCFTTPETVPYYTRFWWNLRRNVRSVLGYPVPCRYISRRYADTFKYGYLIMEYIEGPGLSLLSEHWAGQDQQRDKQRRANFFHDLSRIILTLARVPFPRIGSLVLDHRGIVQLGNRPLNFRLQQLENKGVPTGIGRDQIFSSTEVYFSSLLTSSLTRTGD</sequence>
<comment type="caution">
    <text evidence="1">The sequence shown here is derived from an EMBL/GenBank/DDBJ whole genome shotgun (WGS) entry which is preliminary data.</text>
</comment>
<dbReference type="AlphaFoldDB" id="A0A8H3IYB0"/>
<evidence type="ECO:0008006" key="3">
    <source>
        <dbReference type="Google" id="ProtNLM"/>
    </source>
</evidence>
<accession>A0A8H3IYB0</accession>
<proteinExistence type="predicted"/>